<accession>A0A397ICV5</accession>
<dbReference type="Proteomes" id="UP000266861">
    <property type="component" value="Unassembled WGS sequence"/>
</dbReference>
<feature type="domain" description="Crossover junction endonuclease MUS81-like HHH" evidence="1">
    <location>
        <begin position="66"/>
        <end position="114"/>
    </location>
</feature>
<sequence length="116" mass="13796">MDYFKDWKFYIINAKIPNDKFEKLKDQIIHHHGKIVDKTENADLILTALQSLSRIFHTTPLHPKFNNELIELLEELEKIRKLNDEQSSALAYRRAIAALKAYPRELESYQEELEQK</sequence>
<dbReference type="Gene3D" id="1.10.150.110">
    <property type="entry name" value="DNA polymerase beta, N-terminal domain-like"/>
    <property type="match status" value="1"/>
</dbReference>
<reference evidence="3 4" key="1">
    <citation type="submission" date="2018-08" db="EMBL/GenBank/DDBJ databases">
        <title>Genome and evolution of the arbuscular mycorrhizal fungus Diversispora epigaea (formerly Glomus versiforme) and its bacterial endosymbionts.</title>
        <authorList>
            <person name="Sun X."/>
            <person name="Fei Z."/>
            <person name="Harrison M."/>
        </authorList>
    </citation>
    <scope>NUCLEOTIDE SEQUENCE [LARGE SCALE GENOMIC DNA]</scope>
    <source>
        <strain evidence="3 4">IT104</strain>
    </source>
</reference>
<dbReference type="OrthoDB" id="205514at2759"/>
<protein>
    <submittedName>
        <fullName evidence="3">Uncharacterized protein</fullName>
    </submittedName>
</protein>
<dbReference type="InterPro" id="IPR010996">
    <property type="entry name" value="HHH_MUS81"/>
</dbReference>
<dbReference type="InterPro" id="IPR001357">
    <property type="entry name" value="BRCT_dom"/>
</dbReference>
<organism evidence="3 4">
    <name type="scientific">Diversispora epigaea</name>
    <dbReference type="NCBI Taxonomy" id="1348612"/>
    <lineage>
        <taxon>Eukaryota</taxon>
        <taxon>Fungi</taxon>
        <taxon>Fungi incertae sedis</taxon>
        <taxon>Mucoromycota</taxon>
        <taxon>Glomeromycotina</taxon>
        <taxon>Glomeromycetes</taxon>
        <taxon>Diversisporales</taxon>
        <taxon>Diversisporaceae</taxon>
        <taxon>Diversispora</taxon>
    </lineage>
</organism>
<evidence type="ECO:0000313" key="3">
    <source>
        <dbReference type="EMBL" id="RHZ71184.1"/>
    </source>
</evidence>
<evidence type="ECO:0000259" key="1">
    <source>
        <dbReference type="Pfam" id="PF14716"/>
    </source>
</evidence>
<feature type="domain" description="BRCT" evidence="2">
    <location>
        <begin position="3"/>
        <end position="48"/>
    </location>
</feature>
<name>A0A397ICV5_9GLOM</name>
<proteinExistence type="predicted"/>
<dbReference type="Pfam" id="PF14716">
    <property type="entry name" value="HHH_8"/>
    <property type="match status" value="1"/>
</dbReference>
<comment type="caution">
    <text evidence="3">The sequence shown here is derived from an EMBL/GenBank/DDBJ whole genome shotgun (WGS) entry which is preliminary data.</text>
</comment>
<keyword evidence="4" id="KW-1185">Reference proteome</keyword>
<evidence type="ECO:0000313" key="4">
    <source>
        <dbReference type="Proteomes" id="UP000266861"/>
    </source>
</evidence>
<dbReference type="SUPFAM" id="SSF47802">
    <property type="entry name" value="DNA polymerase beta, N-terminal domain-like"/>
    <property type="match status" value="1"/>
</dbReference>
<dbReference type="AlphaFoldDB" id="A0A397ICV5"/>
<dbReference type="InterPro" id="IPR027421">
    <property type="entry name" value="DNA_pol_lamdba_lyase_dom_sf"/>
</dbReference>
<evidence type="ECO:0000259" key="2">
    <source>
        <dbReference type="Pfam" id="PF16589"/>
    </source>
</evidence>
<dbReference type="EMBL" id="PQFF01000239">
    <property type="protein sequence ID" value="RHZ71184.1"/>
    <property type="molecule type" value="Genomic_DNA"/>
</dbReference>
<dbReference type="Pfam" id="PF16589">
    <property type="entry name" value="BRCT_2"/>
    <property type="match status" value="1"/>
</dbReference>
<gene>
    <name evidence="3" type="ORF">Glove_261g67</name>
</gene>